<comment type="caution">
    <text evidence="2">The sequence shown here is derived from an EMBL/GenBank/DDBJ whole genome shotgun (WGS) entry which is preliminary data.</text>
</comment>
<evidence type="ECO:0000313" key="3">
    <source>
        <dbReference type="Proteomes" id="UP000606786"/>
    </source>
</evidence>
<name>A0A811V1C5_CERCA</name>
<evidence type="ECO:0000256" key="1">
    <source>
        <dbReference type="SAM" id="MobiDB-lite"/>
    </source>
</evidence>
<feature type="compositionally biased region" description="Basic and acidic residues" evidence="1">
    <location>
        <begin position="63"/>
        <end position="73"/>
    </location>
</feature>
<protein>
    <submittedName>
        <fullName evidence="2">(Mediterranean fruit fly) hypothetical protein</fullName>
    </submittedName>
</protein>
<dbReference type="AlphaFoldDB" id="A0A811V1C5"/>
<dbReference type="Proteomes" id="UP000606786">
    <property type="component" value="Unassembled WGS sequence"/>
</dbReference>
<accession>A0A811V1C5</accession>
<sequence>MNVVVAVGLLEAVERERLVSGDELKRFVTNWGPALTVGKTNSGGGGGGGNVAIFNGSRREKRKTTEKENREMGIYDILPHSQHLLPIATKKHQQQHQQQ</sequence>
<gene>
    <name evidence="2" type="ORF">CCAP1982_LOCUS13636</name>
</gene>
<dbReference type="EMBL" id="CAJHJT010000034">
    <property type="protein sequence ID" value="CAD7005279.1"/>
    <property type="molecule type" value="Genomic_DNA"/>
</dbReference>
<proteinExistence type="predicted"/>
<evidence type="ECO:0000313" key="2">
    <source>
        <dbReference type="EMBL" id="CAD7005279.1"/>
    </source>
</evidence>
<keyword evidence="3" id="KW-1185">Reference proteome</keyword>
<feature type="region of interest" description="Disordered" evidence="1">
    <location>
        <begin position="35"/>
        <end position="74"/>
    </location>
</feature>
<reference evidence="2" key="1">
    <citation type="submission" date="2020-11" db="EMBL/GenBank/DDBJ databases">
        <authorList>
            <person name="Whitehead M."/>
        </authorList>
    </citation>
    <scope>NUCLEOTIDE SEQUENCE</scope>
    <source>
        <strain evidence="2">EGII</strain>
    </source>
</reference>
<feature type="compositionally biased region" description="Gly residues" evidence="1">
    <location>
        <begin position="41"/>
        <end position="50"/>
    </location>
</feature>
<organism evidence="2 3">
    <name type="scientific">Ceratitis capitata</name>
    <name type="common">Mediterranean fruit fly</name>
    <name type="synonym">Tephritis capitata</name>
    <dbReference type="NCBI Taxonomy" id="7213"/>
    <lineage>
        <taxon>Eukaryota</taxon>
        <taxon>Metazoa</taxon>
        <taxon>Ecdysozoa</taxon>
        <taxon>Arthropoda</taxon>
        <taxon>Hexapoda</taxon>
        <taxon>Insecta</taxon>
        <taxon>Pterygota</taxon>
        <taxon>Neoptera</taxon>
        <taxon>Endopterygota</taxon>
        <taxon>Diptera</taxon>
        <taxon>Brachycera</taxon>
        <taxon>Muscomorpha</taxon>
        <taxon>Tephritoidea</taxon>
        <taxon>Tephritidae</taxon>
        <taxon>Ceratitis</taxon>
        <taxon>Ceratitis</taxon>
    </lineage>
</organism>